<feature type="compositionally biased region" description="Pro residues" evidence="1">
    <location>
        <begin position="33"/>
        <end position="43"/>
    </location>
</feature>
<dbReference type="Pfam" id="PF00789">
    <property type="entry name" value="UBX"/>
    <property type="match status" value="1"/>
</dbReference>
<protein>
    <submittedName>
        <fullName evidence="3">UBX domain-containing protein 10</fullName>
    </submittedName>
</protein>
<dbReference type="AlphaFoldDB" id="A0A5A9NE21"/>
<dbReference type="PROSITE" id="PS50033">
    <property type="entry name" value="UBX"/>
    <property type="match status" value="1"/>
</dbReference>
<dbReference type="CDD" id="cd17076">
    <property type="entry name" value="UBX_UBXN10"/>
    <property type="match status" value="1"/>
</dbReference>
<feature type="region of interest" description="Disordered" evidence="1">
    <location>
        <begin position="1"/>
        <end position="52"/>
    </location>
</feature>
<evidence type="ECO:0000313" key="3">
    <source>
        <dbReference type="EMBL" id="KAA0706677.1"/>
    </source>
</evidence>
<proteinExistence type="predicted"/>
<dbReference type="SUPFAM" id="SSF54236">
    <property type="entry name" value="Ubiquitin-like"/>
    <property type="match status" value="1"/>
</dbReference>
<dbReference type="InterPro" id="IPR001012">
    <property type="entry name" value="UBX_dom"/>
</dbReference>
<name>A0A5A9NE21_9TELE</name>
<evidence type="ECO:0000259" key="2">
    <source>
        <dbReference type="PROSITE" id="PS50033"/>
    </source>
</evidence>
<sequence length="251" mass="28180">MSSVENMQVIRPKSSKGRSRPMMAHFQRVETPVQPPILSPQPPTKSNDKLNQCQPQAVLRRRSQPYTEVLGEIFDRPLDEPTSLNRYRVLPSIEKKTTGNESSGVERKALQLDHGGNRHRICKHQCVSGNPTKTQDNAGMKNVLNSPNRSVVMSKGTKTGILPQEEPDLLLAIRNPCGQRFKCHFHPSDKLQVVLSNAEAEFGEKYENCIIETMDVPRRTFTNLTMTLAQCGILNKSVLCISKDDSNMDLT</sequence>
<dbReference type="Proteomes" id="UP000324632">
    <property type="component" value="Chromosome 20"/>
</dbReference>
<dbReference type="InterPro" id="IPR029071">
    <property type="entry name" value="Ubiquitin-like_domsf"/>
</dbReference>
<evidence type="ECO:0000256" key="1">
    <source>
        <dbReference type="SAM" id="MobiDB-lite"/>
    </source>
</evidence>
<accession>A0A5A9NE21</accession>
<gene>
    <name evidence="3" type="ORF">E1301_Tti013997</name>
</gene>
<comment type="caution">
    <text evidence="3">The sequence shown here is derived from an EMBL/GenBank/DDBJ whole genome shotgun (WGS) entry which is preliminary data.</text>
</comment>
<keyword evidence="4" id="KW-1185">Reference proteome</keyword>
<evidence type="ECO:0000313" key="4">
    <source>
        <dbReference type="Proteomes" id="UP000324632"/>
    </source>
</evidence>
<dbReference type="EMBL" id="SOYY01000020">
    <property type="protein sequence ID" value="KAA0706677.1"/>
    <property type="molecule type" value="Genomic_DNA"/>
</dbReference>
<organism evidence="3 4">
    <name type="scientific">Triplophysa tibetana</name>
    <dbReference type="NCBI Taxonomy" id="1572043"/>
    <lineage>
        <taxon>Eukaryota</taxon>
        <taxon>Metazoa</taxon>
        <taxon>Chordata</taxon>
        <taxon>Craniata</taxon>
        <taxon>Vertebrata</taxon>
        <taxon>Euteleostomi</taxon>
        <taxon>Actinopterygii</taxon>
        <taxon>Neopterygii</taxon>
        <taxon>Teleostei</taxon>
        <taxon>Ostariophysi</taxon>
        <taxon>Cypriniformes</taxon>
        <taxon>Nemacheilidae</taxon>
        <taxon>Triplophysa</taxon>
    </lineage>
</organism>
<feature type="domain" description="UBX" evidence="2">
    <location>
        <begin position="164"/>
        <end position="241"/>
    </location>
</feature>
<dbReference type="Gene3D" id="3.10.20.90">
    <property type="entry name" value="Phosphatidylinositol 3-kinase Catalytic Subunit, Chain A, domain 1"/>
    <property type="match status" value="1"/>
</dbReference>
<reference evidence="3 4" key="1">
    <citation type="journal article" date="2019" name="Mol. Ecol. Resour.">
        <title>Chromosome-level genome assembly of Triplophysa tibetana, a fish adapted to the harsh high-altitude environment of the Tibetan Plateau.</title>
        <authorList>
            <person name="Yang X."/>
            <person name="Liu H."/>
            <person name="Ma Z."/>
            <person name="Zou Y."/>
            <person name="Zou M."/>
            <person name="Mao Y."/>
            <person name="Li X."/>
            <person name="Wang H."/>
            <person name="Chen T."/>
            <person name="Wang W."/>
            <person name="Yang R."/>
        </authorList>
    </citation>
    <scope>NUCLEOTIDE SEQUENCE [LARGE SCALE GENOMIC DNA]</scope>
    <source>
        <strain evidence="3">TTIB1903HZAU</strain>
        <tissue evidence="3">Muscle</tissue>
    </source>
</reference>